<protein>
    <submittedName>
        <fullName evidence="2">Uncharacterized protein</fullName>
    </submittedName>
</protein>
<evidence type="ECO:0000256" key="1">
    <source>
        <dbReference type="SAM" id="Phobius"/>
    </source>
</evidence>
<keyword evidence="1" id="KW-0472">Membrane</keyword>
<dbReference type="PANTHER" id="PTHR37223">
    <property type="entry name" value="OS08G0528601 PROTEIN"/>
    <property type="match status" value="1"/>
</dbReference>
<gene>
    <name evidence="2" type="ORF">ZIOFF_055671</name>
</gene>
<reference evidence="2 3" key="1">
    <citation type="submission" date="2020-08" db="EMBL/GenBank/DDBJ databases">
        <title>Plant Genome Project.</title>
        <authorList>
            <person name="Zhang R.-G."/>
        </authorList>
    </citation>
    <scope>NUCLEOTIDE SEQUENCE [LARGE SCALE GENOMIC DNA]</scope>
    <source>
        <tissue evidence="2">Rhizome</tissue>
    </source>
</reference>
<name>A0A8J5FFD8_ZINOF</name>
<dbReference type="PANTHER" id="PTHR37223:SF1">
    <property type="entry name" value="OS08G0528601 PROTEIN"/>
    <property type="match status" value="1"/>
</dbReference>
<sequence length="89" mass="10330">MQRRGGAAIRREPLLTRAVSAVFCFVRIAEFEILFFLFFVIAFLIFKDLVSLWSYLTTLIVASVAPYDLNRLYFTAGVQSDLCEEAWRR</sequence>
<evidence type="ECO:0000313" key="2">
    <source>
        <dbReference type="EMBL" id="KAG6487089.1"/>
    </source>
</evidence>
<comment type="caution">
    <text evidence="2">The sequence shown here is derived from an EMBL/GenBank/DDBJ whole genome shotgun (WGS) entry which is preliminary data.</text>
</comment>
<keyword evidence="1" id="KW-0812">Transmembrane</keyword>
<proteinExistence type="predicted"/>
<dbReference type="GO" id="GO:0006979">
    <property type="term" value="P:response to oxidative stress"/>
    <property type="evidence" value="ECO:0007669"/>
    <property type="project" value="TreeGrafter"/>
</dbReference>
<feature type="transmembrane region" description="Helical" evidence="1">
    <location>
        <begin position="21"/>
        <end position="46"/>
    </location>
</feature>
<feature type="transmembrane region" description="Helical" evidence="1">
    <location>
        <begin position="52"/>
        <end position="69"/>
    </location>
</feature>
<keyword evidence="1" id="KW-1133">Transmembrane helix</keyword>
<organism evidence="2 3">
    <name type="scientific">Zingiber officinale</name>
    <name type="common">Ginger</name>
    <name type="synonym">Amomum zingiber</name>
    <dbReference type="NCBI Taxonomy" id="94328"/>
    <lineage>
        <taxon>Eukaryota</taxon>
        <taxon>Viridiplantae</taxon>
        <taxon>Streptophyta</taxon>
        <taxon>Embryophyta</taxon>
        <taxon>Tracheophyta</taxon>
        <taxon>Spermatophyta</taxon>
        <taxon>Magnoliopsida</taxon>
        <taxon>Liliopsida</taxon>
        <taxon>Zingiberales</taxon>
        <taxon>Zingiberaceae</taxon>
        <taxon>Zingiber</taxon>
    </lineage>
</organism>
<dbReference type="EMBL" id="JACMSC010000015">
    <property type="protein sequence ID" value="KAG6487089.1"/>
    <property type="molecule type" value="Genomic_DNA"/>
</dbReference>
<dbReference type="AlphaFoldDB" id="A0A8J5FFD8"/>
<accession>A0A8J5FFD8</accession>
<keyword evidence="3" id="KW-1185">Reference proteome</keyword>
<evidence type="ECO:0000313" key="3">
    <source>
        <dbReference type="Proteomes" id="UP000734854"/>
    </source>
</evidence>
<dbReference type="Proteomes" id="UP000734854">
    <property type="component" value="Unassembled WGS sequence"/>
</dbReference>